<organism evidence="1 2">
    <name type="scientific">Streptomyces lunalinharesii</name>
    <dbReference type="NCBI Taxonomy" id="333384"/>
    <lineage>
        <taxon>Bacteria</taxon>
        <taxon>Bacillati</taxon>
        <taxon>Actinomycetota</taxon>
        <taxon>Actinomycetes</taxon>
        <taxon>Kitasatosporales</taxon>
        <taxon>Streptomycetaceae</taxon>
        <taxon>Streptomyces</taxon>
    </lineage>
</organism>
<proteinExistence type="predicted"/>
<dbReference type="EMBL" id="BAAARK010000004">
    <property type="protein sequence ID" value="GAA2653391.1"/>
    <property type="molecule type" value="Genomic_DNA"/>
</dbReference>
<dbReference type="SUPFAM" id="SSF53850">
    <property type="entry name" value="Periplasmic binding protein-like II"/>
    <property type="match status" value="1"/>
</dbReference>
<dbReference type="InterPro" id="IPR006059">
    <property type="entry name" value="SBP"/>
</dbReference>
<reference evidence="1 2" key="1">
    <citation type="journal article" date="2019" name="Int. J. Syst. Evol. Microbiol.">
        <title>The Global Catalogue of Microorganisms (GCM) 10K type strain sequencing project: providing services to taxonomists for standard genome sequencing and annotation.</title>
        <authorList>
            <consortium name="The Broad Institute Genomics Platform"/>
            <consortium name="The Broad Institute Genome Sequencing Center for Infectious Disease"/>
            <person name="Wu L."/>
            <person name="Ma J."/>
        </authorList>
    </citation>
    <scope>NUCLEOTIDE SEQUENCE [LARGE SCALE GENOMIC DNA]</scope>
    <source>
        <strain evidence="1 2">JCM 16374</strain>
    </source>
</reference>
<name>A0ABN3RIA2_9ACTN</name>
<evidence type="ECO:0000313" key="2">
    <source>
        <dbReference type="Proteomes" id="UP001500994"/>
    </source>
</evidence>
<accession>A0ABN3RIA2</accession>
<comment type="caution">
    <text evidence="1">The sequence shown here is derived from an EMBL/GenBank/DDBJ whole genome shotgun (WGS) entry which is preliminary data.</text>
</comment>
<dbReference type="PANTHER" id="PTHR43649">
    <property type="entry name" value="ARABINOSE-BINDING PROTEIN-RELATED"/>
    <property type="match status" value="1"/>
</dbReference>
<dbReference type="Proteomes" id="UP001500994">
    <property type="component" value="Unassembled WGS sequence"/>
</dbReference>
<evidence type="ECO:0000313" key="1">
    <source>
        <dbReference type="EMBL" id="GAA2653391.1"/>
    </source>
</evidence>
<sequence length="427" mass="45531">MRRRVFLSRTAGMTGAAALGLAGCGSGAASGEPGRITVMAASYGKTVGSPIVDRWHEFVAAFQKEHPDVRIDLELVPIEKIDRTLAERAAAGREPDIAQSYVFADYAEAGRLYSADDLFSLSAQADFLTSFARAGEINFTEYGIPFLASTPRLFYHTGHFARAGLSGPPTSWAELRSAAQALKAVGVAVPYGLQFGPEAAEDEALAWMLGTGGGYGGQAGYDFTKEANAEALLWVKEQLVAPGLAGHDPATFSRTPAYAAFLKGEVGMMLAHPVLIEAADQAKVAYANADFPMKDGGAAPPVGLSDWLMAFKRNGHRRECAAFLNFLYSERATTQFARGQGTLPVTVSGSEALRAQPAGRALRPFIDQMPRAEFHPVGRATWPKVRDTLRQRIGAAVKPGGNPRALLKTLQTTAEAAEAARPQDTAQ</sequence>
<dbReference type="InterPro" id="IPR050490">
    <property type="entry name" value="Bact_solute-bd_prot1"/>
</dbReference>
<dbReference type="Gene3D" id="3.40.190.10">
    <property type="entry name" value="Periplasmic binding protein-like II"/>
    <property type="match status" value="1"/>
</dbReference>
<keyword evidence="2" id="KW-1185">Reference proteome</keyword>
<dbReference type="PROSITE" id="PS51257">
    <property type="entry name" value="PROKAR_LIPOPROTEIN"/>
    <property type="match status" value="1"/>
</dbReference>
<dbReference type="PANTHER" id="PTHR43649:SF30">
    <property type="entry name" value="ABC TRANSPORTER SUBSTRATE-BINDING PROTEIN"/>
    <property type="match status" value="1"/>
</dbReference>
<gene>
    <name evidence="1" type="ORF">GCM10009864_17760</name>
</gene>
<protein>
    <submittedName>
        <fullName evidence="1">Extracellular solute-binding protein</fullName>
    </submittedName>
</protein>
<dbReference type="Pfam" id="PF01547">
    <property type="entry name" value="SBP_bac_1"/>
    <property type="match status" value="1"/>
</dbReference>